<dbReference type="PANTHER" id="PTHR47074">
    <property type="entry name" value="BNAC02G40300D PROTEIN"/>
    <property type="match status" value="1"/>
</dbReference>
<comment type="caution">
    <text evidence="1">The sequence shown here is derived from an EMBL/GenBank/DDBJ whole genome shotgun (WGS) entry which is preliminary data.</text>
</comment>
<name>A0AAW2VTY7_SESRA</name>
<dbReference type="InterPro" id="IPR052929">
    <property type="entry name" value="RNase_H-like_EbsB-rel"/>
</dbReference>
<proteinExistence type="predicted"/>
<dbReference type="AlphaFoldDB" id="A0AAW2VTY7"/>
<reference evidence="1" key="2">
    <citation type="journal article" date="2024" name="Plant">
        <title>Genomic evolution and insights into agronomic trait innovations of Sesamum species.</title>
        <authorList>
            <person name="Miao H."/>
            <person name="Wang L."/>
            <person name="Qu L."/>
            <person name="Liu H."/>
            <person name="Sun Y."/>
            <person name="Le M."/>
            <person name="Wang Q."/>
            <person name="Wei S."/>
            <person name="Zheng Y."/>
            <person name="Lin W."/>
            <person name="Duan Y."/>
            <person name="Cao H."/>
            <person name="Xiong S."/>
            <person name="Wang X."/>
            <person name="Wei L."/>
            <person name="Li C."/>
            <person name="Ma Q."/>
            <person name="Ju M."/>
            <person name="Zhao R."/>
            <person name="Li G."/>
            <person name="Mu C."/>
            <person name="Tian Q."/>
            <person name="Mei H."/>
            <person name="Zhang T."/>
            <person name="Gao T."/>
            <person name="Zhang H."/>
        </authorList>
    </citation>
    <scope>NUCLEOTIDE SEQUENCE</scope>
    <source>
        <strain evidence="1">G02</strain>
    </source>
</reference>
<accession>A0AAW2VTY7</accession>
<organism evidence="1">
    <name type="scientific">Sesamum radiatum</name>
    <name type="common">Black benniseed</name>
    <dbReference type="NCBI Taxonomy" id="300843"/>
    <lineage>
        <taxon>Eukaryota</taxon>
        <taxon>Viridiplantae</taxon>
        <taxon>Streptophyta</taxon>
        <taxon>Embryophyta</taxon>
        <taxon>Tracheophyta</taxon>
        <taxon>Spermatophyta</taxon>
        <taxon>Magnoliopsida</taxon>
        <taxon>eudicotyledons</taxon>
        <taxon>Gunneridae</taxon>
        <taxon>Pentapetalae</taxon>
        <taxon>asterids</taxon>
        <taxon>lamiids</taxon>
        <taxon>Lamiales</taxon>
        <taxon>Pedaliaceae</taxon>
        <taxon>Sesamum</taxon>
    </lineage>
</organism>
<sequence length="349" mass="39159">MQRINSILQIYGKASGQEINLEKFVIVFSKNAADNLRIAISKGLGVRQAEKHEKYLGLPSVVGRSRKEVFSSLRDKRSSGTNPTSLTARLIQARYYLGLYILDANLGTKSSLTWRSIFSTKAIIQAGYRWYIEDGARTRIWIDLWMAFSSTQIHRPKSSIASLDSVRAGWKGIWKAKVPNKIKSNVCVIGLLFLNGPPMLEIGSSMHNENSIKEISIFLVTGWSIWWGHNRKWTKDDTASPIQTVAFARNYLDAFSGFLEHHPCLKNPSAPTTWTTPPTDYSKLNVGTAIFNVDGEIAAGIVARNIHGFCLAWTAIRDHRLLSPEAAEAWAARIAVQFANSAWMEPYYH</sequence>
<reference evidence="1" key="1">
    <citation type="submission" date="2020-06" db="EMBL/GenBank/DDBJ databases">
        <authorList>
            <person name="Li T."/>
            <person name="Hu X."/>
            <person name="Zhang T."/>
            <person name="Song X."/>
            <person name="Zhang H."/>
            <person name="Dai N."/>
            <person name="Sheng W."/>
            <person name="Hou X."/>
            <person name="Wei L."/>
        </authorList>
    </citation>
    <scope>NUCLEOTIDE SEQUENCE</scope>
    <source>
        <strain evidence="1">G02</strain>
        <tissue evidence="1">Leaf</tissue>
    </source>
</reference>
<dbReference type="PANTHER" id="PTHR47074:SF48">
    <property type="entry name" value="POLYNUCLEOTIDYL TRANSFERASE, RIBONUCLEASE H-LIKE SUPERFAMILY PROTEIN"/>
    <property type="match status" value="1"/>
</dbReference>
<evidence type="ECO:0008006" key="2">
    <source>
        <dbReference type="Google" id="ProtNLM"/>
    </source>
</evidence>
<protein>
    <recommendedName>
        <fullName evidence="2">RNase H type-1 domain-containing protein</fullName>
    </recommendedName>
</protein>
<dbReference type="EMBL" id="JACGWJ010000003">
    <property type="protein sequence ID" value="KAL0431321.1"/>
    <property type="molecule type" value="Genomic_DNA"/>
</dbReference>
<evidence type="ECO:0000313" key="1">
    <source>
        <dbReference type="EMBL" id="KAL0431321.1"/>
    </source>
</evidence>
<gene>
    <name evidence="1" type="ORF">Sradi_0758100</name>
</gene>